<keyword evidence="2" id="KW-0472">Membrane</keyword>
<feature type="domain" description="PGG" evidence="3">
    <location>
        <begin position="497"/>
        <end position="609"/>
    </location>
</feature>
<feature type="transmembrane region" description="Helical" evidence="2">
    <location>
        <begin position="684"/>
        <end position="701"/>
    </location>
</feature>
<feature type="transmembrane region" description="Helical" evidence="2">
    <location>
        <begin position="403"/>
        <end position="421"/>
    </location>
</feature>
<evidence type="ECO:0000313" key="5">
    <source>
        <dbReference type="EMBL" id="KAK1628935.1"/>
    </source>
</evidence>
<gene>
    <name evidence="5" type="ORF">QYE76_003250</name>
    <name evidence="4" type="ORF">QYE76_037447</name>
</gene>
<feature type="transmembrane region" description="Helical" evidence="2">
    <location>
        <begin position="765"/>
        <end position="783"/>
    </location>
</feature>
<feature type="domain" description="PGG" evidence="3">
    <location>
        <begin position="316"/>
        <end position="426"/>
    </location>
</feature>
<reference evidence="4" key="1">
    <citation type="submission" date="2023-07" db="EMBL/GenBank/DDBJ databases">
        <title>A chromosome-level genome assembly of Lolium multiflorum.</title>
        <authorList>
            <person name="Chen Y."/>
            <person name="Copetti D."/>
            <person name="Kolliker R."/>
            <person name="Studer B."/>
        </authorList>
    </citation>
    <scope>NUCLEOTIDE SEQUENCE</scope>
    <source>
        <strain evidence="4">02402/16</strain>
        <tissue evidence="4">Leaf</tissue>
    </source>
</reference>
<comment type="caution">
    <text evidence="4">The sequence shown here is derived from an EMBL/GenBank/DDBJ whole genome shotgun (WGS) entry which is preliminary data.</text>
</comment>
<proteinExistence type="predicted"/>
<accession>A0AAD8UW57</accession>
<feature type="transmembrane region" description="Helical" evidence="2">
    <location>
        <begin position="795"/>
        <end position="815"/>
    </location>
</feature>
<dbReference type="InterPro" id="IPR026961">
    <property type="entry name" value="PGG_dom"/>
</dbReference>
<feature type="transmembrane region" description="Helical" evidence="2">
    <location>
        <begin position="552"/>
        <end position="574"/>
    </location>
</feature>
<dbReference type="PANTHER" id="PTHR24177">
    <property type="entry name" value="CASKIN"/>
    <property type="match status" value="1"/>
</dbReference>
<feature type="transmembrane region" description="Helical" evidence="2">
    <location>
        <begin position="433"/>
        <end position="455"/>
    </location>
</feature>
<feature type="region of interest" description="Disordered" evidence="1">
    <location>
        <begin position="1"/>
        <end position="35"/>
    </location>
</feature>
<dbReference type="PANTHER" id="PTHR24177:SF317">
    <property type="entry name" value="EXPRESSED PROTEIN"/>
    <property type="match status" value="1"/>
</dbReference>
<evidence type="ECO:0000256" key="1">
    <source>
        <dbReference type="SAM" id="MobiDB-lite"/>
    </source>
</evidence>
<keyword evidence="6" id="KW-1185">Reference proteome</keyword>
<feature type="transmembrane region" description="Helical" evidence="2">
    <location>
        <begin position="214"/>
        <end position="235"/>
    </location>
</feature>
<feature type="transmembrane region" description="Helical" evidence="2">
    <location>
        <begin position="371"/>
        <end position="391"/>
    </location>
</feature>
<organism evidence="4 6">
    <name type="scientific">Lolium multiflorum</name>
    <name type="common">Italian ryegrass</name>
    <name type="synonym">Lolium perenne subsp. multiflorum</name>
    <dbReference type="NCBI Taxonomy" id="4521"/>
    <lineage>
        <taxon>Eukaryota</taxon>
        <taxon>Viridiplantae</taxon>
        <taxon>Streptophyta</taxon>
        <taxon>Embryophyta</taxon>
        <taxon>Tracheophyta</taxon>
        <taxon>Spermatophyta</taxon>
        <taxon>Magnoliopsida</taxon>
        <taxon>Liliopsida</taxon>
        <taxon>Poales</taxon>
        <taxon>Poaceae</taxon>
        <taxon>BOP clade</taxon>
        <taxon>Pooideae</taxon>
        <taxon>Poodae</taxon>
        <taxon>Poeae</taxon>
        <taxon>Poeae Chloroplast Group 2 (Poeae type)</taxon>
        <taxon>Loliodinae</taxon>
        <taxon>Loliinae</taxon>
        <taxon>Lolium</taxon>
    </lineage>
</organism>
<dbReference type="GO" id="GO:0016020">
    <property type="term" value="C:membrane"/>
    <property type="evidence" value="ECO:0007669"/>
    <property type="project" value="TreeGrafter"/>
</dbReference>
<feature type="transmembrane region" description="Helical" evidence="2">
    <location>
        <begin position="911"/>
        <end position="932"/>
    </location>
</feature>
<feature type="transmembrane region" description="Helical" evidence="2">
    <location>
        <begin position="501"/>
        <end position="519"/>
    </location>
</feature>
<dbReference type="EMBL" id="JAUUTY010001288">
    <property type="protein sequence ID" value="KAK1558182.1"/>
    <property type="molecule type" value="Genomic_DNA"/>
</dbReference>
<feature type="transmembrane region" description="Helical" evidence="2">
    <location>
        <begin position="731"/>
        <end position="753"/>
    </location>
</feature>
<evidence type="ECO:0000256" key="2">
    <source>
        <dbReference type="SAM" id="Phobius"/>
    </source>
</evidence>
<feature type="transmembrane region" description="Helical" evidence="2">
    <location>
        <begin position="973"/>
        <end position="996"/>
    </location>
</feature>
<evidence type="ECO:0000259" key="3">
    <source>
        <dbReference type="Pfam" id="PF13962"/>
    </source>
</evidence>
<feature type="transmembrane region" description="Helical" evidence="2">
    <location>
        <begin position="941"/>
        <end position="961"/>
    </location>
</feature>
<feature type="transmembrane region" description="Helical" evidence="2">
    <location>
        <begin position="247"/>
        <end position="265"/>
    </location>
</feature>
<name>A0AAD8UW57_LOLMU</name>
<sequence>MAMATTAVGVDRDRVASAPGNPTPPAVDVPLSQTAPVPPPQGVAVAPLASASTIPSPPSIAVASAASSLAPAPAALPPPSIAVAPLASASTVPPPPSIAVVSAASPLAPAPAAPSRLSFAVASAPASLALAPAAQPSGVAVDRSTAEAEFLWELRKYVLLLATLAASVTYSAGLSPPGGFWPDNMDGNVLHAGGPVLHAGDPVLPFTYPRRYKAFFYCNATAFVASLVIVNLLLVRSLCHHRRWLRALQAAMLLDQLGLMGAYAAGSCRDEAMSAYVFVLVALVAAYVFAHVIVFALFAPSASGGPANIGTPDDSVDRARKYLLIFATLAATIAYQAGLSTPGGFWPGGQADDHLAGDILLSLHHPSRFMVFFYFNTTAFVASLVVVMLLMSRTVTRHGIRSYALWVCTAAAMVGLMGAFAAGSCRSIKTSVYVVALVAAVLFYILLQALVFFCAPVKNLIHDVQAALEGYLKFERLEQQHQQSRASGDWGAYQIIRKSRMYLLLLGILAASVTYQAGLNPPGGFWQGNAADGHHHYLAGDPILHITYPRRYLAFFYCNATAFIASLVILILLLSNTLSTQGIKYCALQIAMILDLFGLIGAYAAGSCRQVSKSVYVSLIVLPVFLYVGIHVAVFMLEVFPSWAAWRQEWKEKMEQSAPGWLKEVFEHADEEEEERTLEKRRKLLLLLAILAASLTYQAGMSPPGGFWQESKPGHHVAGDPVLNDNYQRRYLVFFYCNATAFVASLAVIMLLVNRKISTTGLRCHALRVCVILDLVGLLGAFAAGSSRRVSTSMYVLVLTIAVLLCVLLQVALVLSDTARGLADSFMSKIGAVQDDATDSGLTATAAGARSPRDLWDEKLPKYLLLLAALAAAVTYQAAMSPPGGLWGDGLTEHVAGDPILASTYSRRYKAFFYCNATSFMASLVVMVLLLIERVSNTQPALLALHAAMILDLFGLMGAYAAGSCRRVRTSAYILALVVGVSAYIAVLVVVSIGVARWLRSAMDKLAEQVARCFSVHDL</sequence>
<protein>
    <recommendedName>
        <fullName evidence="3">PGG domain-containing protein</fullName>
    </recommendedName>
</protein>
<feature type="transmembrane region" description="Helical" evidence="2">
    <location>
        <begin position="277"/>
        <end position="298"/>
    </location>
</feature>
<feature type="domain" description="PGG" evidence="3">
    <location>
        <begin position="857"/>
        <end position="966"/>
    </location>
</feature>
<feature type="domain" description="PGG" evidence="3">
    <location>
        <begin position="150"/>
        <end position="269"/>
    </location>
</feature>
<feature type="transmembrane region" description="Helical" evidence="2">
    <location>
        <begin position="157"/>
        <end position="175"/>
    </location>
</feature>
<feature type="transmembrane region" description="Helical" evidence="2">
    <location>
        <begin position="586"/>
        <end position="605"/>
    </location>
</feature>
<keyword evidence="2" id="KW-1133">Transmembrane helix</keyword>
<dbReference type="AlphaFoldDB" id="A0AAD8UW57"/>
<evidence type="ECO:0000313" key="4">
    <source>
        <dbReference type="EMBL" id="KAK1558182.1"/>
    </source>
</evidence>
<evidence type="ECO:0000313" key="6">
    <source>
        <dbReference type="Proteomes" id="UP001231189"/>
    </source>
</evidence>
<feature type="transmembrane region" description="Helical" evidence="2">
    <location>
        <begin position="319"/>
        <end position="338"/>
    </location>
</feature>
<keyword evidence="2" id="KW-0812">Transmembrane</keyword>
<dbReference type="EMBL" id="JAUUTY010000005">
    <property type="protein sequence ID" value="KAK1628935.1"/>
    <property type="molecule type" value="Genomic_DNA"/>
</dbReference>
<feature type="domain" description="PGG" evidence="3">
    <location>
        <begin position="677"/>
        <end position="788"/>
    </location>
</feature>
<feature type="transmembrane region" description="Helical" evidence="2">
    <location>
        <begin position="625"/>
        <end position="646"/>
    </location>
</feature>
<dbReference type="Pfam" id="PF13962">
    <property type="entry name" value="PGG"/>
    <property type="match status" value="5"/>
</dbReference>
<dbReference type="Proteomes" id="UP001231189">
    <property type="component" value="Unassembled WGS sequence"/>
</dbReference>